<evidence type="ECO:0000313" key="1">
    <source>
        <dbReference type="EMBL" id="KAI5406883.1"/>
    </source>
</evidence>
<accession>A0A9D5AG17</accession>
<organism evidence="1 2">
    <name type="scientific">Pisum sativum</name>
    <name type="common">Garden pea</name>
    <name type="synonym">Lathyrus oleraceus</name>
    <dbReference type="NCBI Taxonomy" id="3888"/>
    <lineage>
        <taxon>Eukaryota</taxon>
        <taxon>Viridiplantae</taxon>
        <taxon>Streptophyta</taxon>
        <taxon>Embryophyta</taxon>
        <taxon>Tracheophyta</taxon>
        <taxon>Spermatophyta</taxon>
        <taxon>Magnoliopsida</taxon>
        <taxon>eudicotyledons</taxon>
        <taxon>Gunneridae</taxon>
        <taxon>Pentapetalae</taxon>
        <taxon>rosids</taxon>
        <taxon>fabids</taxon>
        <taxon>Fabales</taxon>
        <taxon>Fabaceae</taxon>
        <taxon>Papilionoideae</taxon>
        <taxon>50 kb inversion clade</taxon>
        <taxon>NPAAA clade</taxon>
        <taxon>Hologalegina</taxon>
        <taxon>IRL clade</taxon>
        <taxon>Fabeae</taxon>
        <taxon>Lathyrus</taxon>
    </lineage>
</organism>
<reference evidence="1 2" key="1">
    <citation type="journal article" date="2022" name="Nat. Genet.">
        <title>Improved pea reference genome and pan-genome highlight genomic features and evolutionary characteristics.</title>
        <authorList>
            <person name="Yang T."/>
            <person name="Liu R."/>
            <person name="Luo Y."/>
            <person name="Hu S."/>
            <person name="Wang D."/>
            <person name="Wang C."/>
            <person name="Pandey M.K."/>
            <person name="Ge S."/>
            <person name="Xu Q."/>
            <person name="Li N."/>
            <person name="Li G."/>
            <person name="Huang Y."/>
            <person name="Saxena R.K."/>
            <person name="Ji Y."/>
            <person name="Li M."/>
            <person name="Yan X."/>
            <person name="He Y."/>
            <person name="Liu Y."/>
            <person name="Wang X."/>
            <person name="Xiang C."/>
            <person name="Varshney R.K."/>
            <person name="Ding H."/>
            <person name="Gao S."/>
            <person name="Zong X."/>
        </authorList>
    </citation>
    <scope>NUCLEOTIDE SEQUENCE [LARGE SCALE GENOMIC DNA]</scope>
    <source>
        <strain evidence="1 2">cv. Zhongwan 6</strain>
    </source>
</reference>
<dbReference type="Gramene" id="Psat05G0323300-T1">
    <property type="protein sequence ID" value="KAI5406883.1"/>
    <property type="gene ID" value="KIW84_053233"/>
</dbReference>
<evidence type="ECO:0000313" key="2">
    <source>
        <dbReference type="Proteomes" id="UP001058974"/>
    </source>
</evidence>
<dbReference type="EMBL" id="JAMSHJ010000005">
    <property type="protein sequence ID" value="KAI5406883.1"/>
    <property type="molecule type" value="Genomic_DNA"/>
</dbReference>
<dbReference type="AlphaFoldDB" id="A0A9D5AG17"/>
<keyword evidence="2" id="KW-1185">Reference proteome</keyword>
<dbReference type="Proteomes" id="UP001058974">
    <property type="component" value="Chromosome 5"/>
</dbReference>
<gene>
    <name evidence="1" type="ORF">KIW84_053233</name>
</gene>
<proteinExistence type="predicted"/>
<name>A0A9D5AG17_PEA</name>
<sequence>MEWISYFNQTSCRSLTKILSKPLGRLKFQVALCLSFMKSSSCSRIILEFGTNTFLCNIHQLVNDKEEKLNILRGLIQVDGYTEAFRYEEKLCMTTLEDALHKEHLFWKEKAKVNWHLDGDRNTKYFHKVAKIKNYINTISALI</sequence>
<comment type="caution">
    <text evidence="1">The sequence shown here is derived from an EMBL/GenBank/DDBJ whole genome shotgun (WGS) entry which is preliminary data.</text>
</comment>
<protein>
    <submittedName>
        <fullName evidence="1">Uncharacterized protein</fullName>
    </submittedName>
</protein>